<dbReference type="OrthoDB" id="9801058at2"/>
<keyword evidence="5 8" id="KW-0812">Transmembrane</keyword>
<evidence type="ECO:0000256" key="3">
    <source>
        <dbReference type="ARBA" id="ARBA00022448"/>
    </source>
</evidence>
<evidence type="ECO:0000256" key="5">
    <source>
        <dbReference type="ARBA" id="ARBA00022692"/>
    </source>
</evidence>
<proteinExistence type="inferred from homology"/>
<reference evidence="9 10" key="1">
    <citation type="submission" date="2017-04" db="EMBL/GenBank/DDBJ databases">
        <title>A new member of the family Flavobacteriaceae isolated from ascidians.</title>
        <authorList>
            <person name="Chen L."/>
        </authorList>
    </citation>
    <scope>NUCLEOTIDE SEQUENCE [LARGE SCALE GENOMIC DNA]</scope>
    <source>
        <strain evidence="9 10">HQA918</strain>
    </source>
</reference>
<accession>A0A2A4GDY5</accession>
<dbReference type="EMBL" id="NBWU01000001">
    <property type="protein sequence ID" value="PCE66663.1"/>
    <property type="molecule type" value="Genomic_DNA"/>
</dbReference>
<feature type="transmembrane region" description="Helical" evidence="8">
    <location>
        <begin position="97"/>
        <end position="117"/>
    </location>
</feature>
<feature type="transmembrane region" description="Helical" evidence="8">
    <location>
        <begin position="226"/>
        <end position="244"/>
    </location>
</feature>
<gene>
    <name evidence="9" type="ORF">B7P33_05040</name>
</gene>
<evidence type="ECO:0000313" key="10">
    <source>
        <dbReference type="Proteomes" id="UP000219559"/>
    </source>
</evidence>
<evidence type="ECO:0000256" key="2">
    <source>
        <dbReference type="ARBA" id="ARBA00009142"/>
    </source>
</evidence>
<dbReference type="PANTHER" id="PTHR30269">
    <property type="entry name" value="TRANSMEMBRANE PROTEIN YFCA"/>
    <property type="match status" value="1"/>
</dbReference>
<dbReference type="InterPro" id="IPR002781">
    <property type="entry name" value="TM_pro_TauE-like"/>
</dbReference>
<feature type="transmembrane region" description="Helical" evidence="8">
    <location>
        <begin position="24"/>
        <end position="42"/>
    </location>
</feature>
<evidence type="ECO:0000313" key="9">
    <source>
        <dbReference type="EMBL" id="PCE66663.1"/>
    </source>
</evidence>
<organism evidence="9 10">
    <name type="scientific">Sediminicola luteus</name>
    <dbReference type="NCBI Taxonomy" id="319238"/>
    <lineage>
        <taxon>Bacteria</taxon>
        <taxon>Pseudomonadati</taxon>
        <taxon>Bacteroidota</taxon>
        <taxon>Flavobacteriia</taxon>
        <taxon>Flavobacteriales</taxon>
        <taxon>Flavobacteriaceae</taxon>
        <taxon>Sediminicola</taxon>
    </lineage>
</organism>
<dbReference type="InterPro" id="IPR052017">
    <property type="entry name" value="TSUP"/>
</dbReference>
<feature type="transmembrane region" description="Helical" evidence="8">
    <location>
        <begin position="166"/>
        <end position="190"/>
    </location>
</feature>
<dbReference type="AlphaFoldDB" id="A0A2A4GDY5"/>
<sequence length="245" mass="27130">MEISTTSWILANLGIFILGISKSGLKGIGIVIVTLMALAFGAKASTGLIVPLLVVGDIFAAAYYRRHVEWKYMWRFLPWIVVGLLIGTAIGKDLPEALFKWCMAAIILLSVGLMWWWDLRKSKKVPTHWTFGGVMGIVAGTTSMIGNLAGVFSNIFFLAMRLPKNAFIGTAAWVFLVVNIVKLPFHIFIWETISWDTLVINAKLLPALIIGLLSGVRIVRAIADTHYRKMILILTAFGALMLLLR</sequence>
<comment type="subcellular location">
    <subcellularLocation>
        <location evidence="1 8">Cell membrane</location>
        <topology evidence="1 8">Multi-pass membrane protein</topology>
    </subcellularLocation>
</comment>
<keyword evidence="7 8" id="KW-0472">Membrane</keyword>
<dbReference type="GO" id="GO:0005886">
    <property type="term" value="C:plasma membrane"/>
    <property type="evidence" value="ECO:0007669"/>
    <property type="project" value="UniProtKB-SubCell"/>
</dbReference>
<evidence type="ECO:0000256" key="8">
    <source>
        <dbReference type="RuleBase" id="RU363041"/>
    </source>
</evidence>
<dbReference type="PANTHER" id="PTHR30269:SF23">
    <property type="entry name" value="MEMBRANE TRANSPORTER PROTEIN YDHB-RELATED"/>
    <property type="match status" value="1"/>
</dbReference>
<feature type="transmembrane region" description="Helical" evidence="8">
    <location>
        <begin position="129"/>
        <end position="160"/>
    </location>
</feature>
<dbReference type="Proteomes" id="UP000219559">
    <property type="component" value="Unassembled WGS sequence"/>
</dbReference>
<dbReference type="RefSeq" id="WP_097442184.1">
    <property type="nucleotide sequence ID" value="NZ_NBWU01000001.1"/>
</dbReference>
<keyword evidence="6 8" id="KW-1133">Transmembrane helix</keyword>
<keyword evidence="3" id="KW-0813">Transport</keyword>
<evidence type="ECO:0000256" key="6">
    <source>
        <dbReference type="ARBA" id="ARBA00022989"/>
    </source>
</evidence>
<feature type="transmembrane region" description="Helical" evidence="8">
    <location>
        <begin position="72"/>
        <end position="91"/>
    </location>
</feature>
<evidence type="ECO:0000256" key="7">
    <source>
        <dbReference type="ARBA" id="ARBA00023136"/>
    </source>
</evidence>
<evidence type="ECO:0000256" key="4">
    <source>
        <dbReference type="ARBA" id="ARBA00022475"/>
    </source>
</evidence>
<keyword evidence="4 8" id="KW-1003">Cell membrane</keyword>
<feature type="transmembrane region" description="Helical" evidence="8">
    <location>
        <begin position="202"/>
        <end position="220"/>
    </location>
</feature>
<evidence type="ECO:0000256" key="1">
    <source>
        <dbReference type="ARBA" id="ARBA00004651"/>
    </source>
</evidence>
<comment type="similarity">
    <text evidence="2 8">Belongs to the 4-toluene sulfonate uptake permease (TSUP) (TC 2.A.102) family.</text>
</comment>
<protein>
    <recommendedName>
        <fullName evidence="8">Probable membrane transporter protein</fullName>
    </recommendedName>
</protein>
<comment type="caution">
    <text evidence="9">The sequence shown here is derived from an EMBL/GenBank/DDBJ whole genome shotgun (WGS) entry which is preliminary data.</text>
</comment>
<keyword evidence="10" id="KW-1185">Reference proteome</keyword>
<dbReference type="Pfam" id="PF01925">
    <property type="entry name" value="TauE"/>
    <property type="match status" value="1"/>
</dbReference>
<name>A0A2A4GDY5_9FLAO</name>